<gene>
    <name evidence="2" type="ORF">P4G45_01245</name>
    <name evidence="3" type="ORF">P8936_01255</name>
</gene>
<name>A0AAU7D954_9BACT</name>
<sequence length="437" mass="44776">MKICLAVLAFAAVTATAASAQAAPAGSMSPTVGPGLPAIDGLFHYALSGAEQVETGYSGSGTGYSTSLSGDASYSSKSEARPFSMVYAGGVLLGNQYGRSATTFQNFAVSQGLVTGNWLFDVSDSVSYLPESPTTGLSGIPGLGDLGSQPLQGPSTGPAGGILTNNSTSISNGLTGSVERRLTSLTSISGNGSWTILRFPDQGGLDNTQYLGEVGLNHRIDARDTVSGNVSYSTFSYGSGINLTVQTRGINGVFQRVLSRTLNVTVSAGPQWISSSNSALIPSRVTVATDASLVYSKQFTNAGFSYVRGVNGGSGVQPGALSDTFTGSVARSYGRDWMASLTADYTRTSGLLQPSALVAAPGLGLALPYAGGSGNTAYGGVQVSRRLGNSFSGFASYNLQHQSIDSSLASQNAFSGLIQTFGIGITYSPRSTRLGQF</sequence>
<keyword evidence="1" id="KW-0732">Signal</keyword>
<evidence type="ECO:0000313" key="2">
    <source>
        <dbReference type="EMBL" id="XBH10375.1"/>
    </source>
</evidence>
<accession>A0AAU7D954</accession>
<accession>A0AAU7CYL3</accession>
<dbReference type="EMBL" id="CP121195">
    <property type="protein sequence ID" value="XBH13812.1"/>
    <property type="molecule type" value="Genomic_DNA"/>
</dbReference>
<protein>
    <submittedName>
        <fullName evidence="3">Uncharacterized protein</fullName>
    </submittedName>
</protein>
<proteinExistence type="predicted"/>
<evidence type="ECO:0000313" key="3">
    <source>
        <dbReference type="EMBL" id="XBH13812.1"/>
    </source>
</evidence>
<dbReference type="KEGG" id="epl:P4G45_01245"/>
<evidence type="ECO:0000256" key="1">
    <source>
        <dbReference type="SAM" id="SignalP"/>
    </source>
</evidence>
<dbReference type="EMBL" id="CP121194">
    <property type="protein sequence ID" value="XBH10375.1"/>
    <property type="molecule type" value="Genomic_DNA"/>
</dbReference>
<reference evidence="3" key="1">
    <citation type="submission" date="2023-03" db="EMBL/GenBank/DDBJ databases">
        <title>Edaphobacter sp.</title>
        <authorList>
            <person name="Huber K.J."/>
            <person name="Papendorf J."/>
            <person name="Pilke C."/>
            <person name="Bunk B."/>
            <person name="Sproeer C."/>
            <person name="Pester M."/>
        </authorList>
    </citation>
    <scope>NUCLEOTIDE SEQUENCE</scope>
    <source>
        <strain evidence="2">DSM 109919</strain>
        <strain evidence="3">DSM 109920</strain>
    </source>
</reference>
<dbReference type="RefSeq" id="WP_348267882.1">
    <property type="nucleotide sequence ID" value="NZ_CP121194.1"/>
</dbReference>
<organism evidence="3">
    <name type="scientific">Edaphobacter paludis</name>
    <dbReference type="NCBI Taxonomy" id="3035702"/>
    <lineage>
        <taxon>Bacteria</taxon>
        <taxon>Pseudomonadati</taxon>
        <taxon>Acidobacteriota</taxon>
        <taxon>Terriglobia</taxon>
        <taxon>Terriglobales</taxon>
        <taxon>Acidobacteriaceae</taxon>
        <taxon>Edaphobacter</taxon>
    </lineage>
</organism>
<feature type="chain" id="PRO_5043288827" evidence="1">
    <location>
        <begin position="23"/>
        <end position="437"/>
    </location>
</feature>
<feature type="signal peptide" evidence="1">
    <location>
        <begin position="1"/>
        <end position="22"/>
    </location>
</feature>
<dbReference type="AlphaFoldDB" id="A0AAU7D954"/>